<evidence type="ECO:0000313" key="3">
    <source>
        <dbReference type="Proteomes" id="UP001162780"/>
    </source>
</evidence>
<proteinExistence type="predicted"/>
<keyword evidence="3" id="KW-1185">Reference proteome</keyword>
<dbReference type="Proteomes" id="UP001162780">
    <property type="component" value="Chromosome"/>
</dbReference>
<keyword evidence="1" id="KW-0732">Signal</keyword>
<accession>A0ABY7GJ62</accession>
<protein>
    <recommendedName>
        <fullName evidence="4">DUF305 domain-containing protein</fullName>
    </recommendedName>
</protein>
<feature type="signal peptide" evidence="1">
    <location>
        <begin position="1"/>
        <end position="22"/>
    </location>
</feature>
<dbReference type="EMBL" id="CP113517">
    <property type="protein sequence ID" value="WAR44395.1"/>
    <property type="molecule type" value="Genomic_DNA"/>
</dbReference>
<sequence>MKSLLKTLLVIATLSFTATGIAEQAHHPKPIDAGKSDKAMAHDMEGMDPAKMSEHLKQKQEHMLMMHDLSNKILAETDPAKQQALKDQQLEIMKAHHMKMMSMHHGKGMMHE</sequence>
<gene>
    <name evidence="2" type="ORF">NM686_018875</name>
</gene>
<reference evidence="2" key="1">
    <citation type="submission" date="2022-11" db="EMBL/GenBank/DDBJ databases">
        <title>Methylomonas rapida sp. nov., Carotenoid-Producing Obligate Methanotrophs with High Growth Characteristics and Biotechnological Potential.</title>
        <authorList>
            <person name="Tikhonova E.N."/>
            <person name="Suleimanov R.Z."/>
            <person name="Miroshnikov K."/>
            <person name="Oshkin I.Y."/>
            <person name="Belova S.E."/>
            <person name="Danilova O.V."/>
            <person name="Ashikhmin A."/>
            <person name="Konopkin A."/>
            <person name="But S.Y."/>
            <person name="Khmelenina V.N."/>
            <person name="Kuznetsov N."/>
            <person name="Pimenov N.V."/>
            <person name="Dedysh S.N."/>
        </authorList>
    </citation>
    <scope>NUCLEOTIDE SEQUENCE</scope>
    <source>
        <strain evidence="2">MP1</strain>
    </source>
</reference>
<feature type="chain" id="PRO_5045583577" description="DUF305 domain-containing protein" evidence="1">
    <location>
        <begin position="23"/>
        <end position="112"/>
    </location>
</feature>
<evidence type="ECO:0000256" key="1">
    <source>
        <dbReference type="SAM" id="SignalP"/>
    </source>
</evidence>
<organism evidence="2 3">
    <name type="scientific">Methylomonas rapida</name>
    <dbReference type="NCBI Taxonomy" id="2963939"/>
    <lineage>
        <taxon>Bacteria</taxon>
        <taxon>Pseudomonadati</taxon>
        <taxon>Pseudomonadota</taxon>
        <taxon>Gammaproteobacteria</taxon>
        <taxon>Methylococcales</taxon>
        <taxon>Methylococcaceae</taxon>
        <taxon>Methylomonas</taxon>
    </lineage>
</organism>
<evidence type="ECO:0008006" key="4">
    <source>
        <dbReference type="Google" id="ProtNLM"/>
    </source>
</evidence>
<dbReference type="RefSeq" id="WP_255189371.1">
    <property type="nucleotide sequence ID" value="NZ_CP113517.1"/>
</dbReference>
<evidence type="ECO:0000313" key="2">
    <source>
        <dbReference type="EMBL" id="WAR44395.1"/>
    </source>
</evidence>
<name>A0ABY7GJ62_9GAMM</name>